<dbReference type="AlphaFoldDB" id="A0A2S0VPZ2"/>
<dbReference type="Gene3D" id="2.60.120.200">
    <property type="match status" value="1"/>
</dbReference>
<sequence>MHEVDRDKKYALEHNNLHPALINYAEHTRLHPNGVGKSLYFNRNAHLKSEDKDTGEKIYLPSSLSVVNQSQLRPENGLGIRLDMRPGLLKDEDSDDTFIQKGGMLVDIAGGTQTLKLNDAFELEFSVHNNTGKHLVKSAPLSHDAWYKVAARYYQGKLTLQVNDTTYEQSTDGSDLNYSVTTKGVVIGENFTGHLSRVKIYDWRSQPLVAFADGSYSKTLTYIQDDTQSVTLVSSGQLHQQAGSQISLVRVGFNQNQYQGFVGVMSLAHYEAVGTQMIATRIFENAPEYAYFDNQYNSNPYVPQIPFISQAHANWVVDWVVDNAYDIVVGAIGFLIPYEETISMFKQVYYLATGDEQFDSMQLTLDTLGVLTVFPAAKVFSPVIKSLRGFMKTAKGINPKFVKSLAGVIGKIGKKLMKGDLDTLLNILPMVIIVGDMLSNEESRQALNILIKSVQSDEDIFVWAEYLGLPTDGWEGDEPPPVVLNRQLEKVDNFYAFPFVQVAYASKGKSNKGKLVNTSKLTKSLRLAAKQLSKNGLVEVDGKKLVSSIKGVTEGIKKTDWPSVRKIAHSPVTLTGVLSAGRQGAQKILSRSRNLRMSPLSIMAILTYLETRNVDTCSNQDPICKPLELRVREELPKLYARAFTPSLVQDDKEYVSAYRESGYLFQIAMLAARHLQYEISGLPEDRVVAIEAPRPIKLFKYNRRAIPLGETFTRKVDIVLAGKNTSVVDTNNVWLELKSYKYQSNKTTFESYWKQWNINKSTYSNHREFFFDRVGTTDNELKGVEEEGVAVATNFEWYFQDFKRRAIRGYSSKELDSVAEWVRKLPKSKEGIQHASLGYKDGKENRTKFTQKDARKKLKPHNVKTWLLGTAKGVLLANVNDDLIDELIDKSDQF</sequence>
<organism evidence="1 2">
    <name type="scientific">Saccharobesus litoralis</name>
    <dbReference type="NCBI Taxonomy" id="2172099"/>
    <lineage>
        <taxon>Bacteria</taxon>
        <taxon>Pseudomonadati</taxon>
        <taxon>Pseudomonadota</taxon>
        <taxon>Gammaproteobacteria</taxon>
        <taxon>Alteromonadales</taxon>
        <taxon>Alteromonadaceae</taxon>
        <taxon>Saccharobesus</taxon>
    </lineage>
</organism>
<protein>
    <submittedName>
        <fullName evidence="1">Uncharacterized protein</fullName>
    </submittedName>
</protein>
<dbReference type="KEGG" id="cate:C2869_07390"/>
<dbReference type="EMBL" id="CP026604">
    <property type="protein sequence ID" value="AWB66263.1"/>
    <property type="molecule type" value="Genomic_DNA"/>
</dbReference>
<dbReference type="Proteomes" id="UP000244441">
    <property type="component" value="Chromosome"/>
</dbReference>
<dbReference type="SUPFAM" id="SSF49899">
    <property type="entry name" value="Concanavalin A-like lectins/glucanases"/>
    <property type="match status" value="1"/>
</dbReference>
<keyword evidence="2" id="KW-1185">Reference proteome</keyword>
<accession>A0A2S0VPZ2</accession>
<reference evidence="1 2" key="1">
    <citation type="submission" date="2018-01" db="EMBL/GenBank/DDBJ databases">
        <title>Genome sequence of a Cantenovulum-like bacteria.</title>
        <authorList>
            <person name="Tan W.R."/>
            <person name="Lau N.-S."/>
            <person name="Go F."/>
            <person name="Amirul A.-A.A."/>
        </authorList>
    </citation>
    <scope>NUCLEOTIDE SEQUENCE [LARGE SCALE GENOMIC DNA]</scope>
    <source>
        <strain evidence="1 2">CCB-QB4</strain>
    </source>
</reference>
<dbReference type="InterPro" id="IPR013320">
    <property type="entry name" value="ConA-like_dom_sf"/>
</dbReference>
<name>A0A2S0VPZ2_9ALTE</name>
<evidence type="ECO:0000313" key="2">
    <source>
        <dbReference type="Proteomes" id="UP000244441"/>
    </source>
</evidence>
<gene>
    <name evidence="1" type="ORF">C2869_07390</name>
</gene>
<proteinExistence type="predicted"/>
<evidence type="ECO:0000313" key="1">
    <source>
        <dbReference type="EMBL" id="AWB66263.1"/>
    </source>
</evidence>